<evidence type="ECO:0000313" key="3">
    <source>
        <dbReference type="Proteomes" id="UP001595907"/>
    </source>
</evidence>
<dbReference type="InterPro" id="IPR059123">
    <property type="entry name" value="StrF_dom"/>
</dbReference>
<dbReference type="Proteomes" id="UP001595907">
    <property type="component" value="Unassembled WGS sequence"/>
</dbReference>
<keyword evidence="3" id="KW-1185">Reference proteome</keyword>
<dbReference type="Pfam" id="PF13712">
    <property type="entry name" value="Glyco_tranf_2_5"/>
    <property type="match status" value="1"/>
</dbReference>
<organism evidence="2 3">
    <name type="scientific">Ferruginibacter yonginensis</name>
    <dbReference type="NCBI Taxonomy" id="1310416"/>
    <lineage>
        <taxon>Bacteria</taxon>
        <taxon>Pseudomonadati</taxon>
        <taxon>Bacteroidota</taxon>
        <taxon>Chitinophagia</taxon>
        <taxon>Chitinophagales</taxon>
        <taxon>Chitinophagaceae</taxon>
        <taxon>Ferruginibacter</taxon>
    </lineage>
</organism>
<protein>
    <submittedName>
        <fullName evidence="2">Glycosyltransferase</fullName>
    </submittedName>
</protein>
<dbReference type="Gene3D" id="3.90.550.10">
    <property type="entry name" value="Spore Coat Polysaccharide Biosynthesis Protein SpsA, Chain A"/>
    <property type="match status" value="1"/>
</dbReference>
<dbReference type="RefSeq" id="WP_379705303.1">
    <property type="nucleotide sequence ID" value="NZ_JBHSCZ010000001.1"/>
</dbReference>
<dbReference type="InterPro" id="IPR029044">
    <property type="entry name" value="Nucleotide-diphossugar_trans"/>
</dbReference>
<accession>A0ABV8QM16</accession>
<evidence type="ECO:0000259" key="1">
    <source>
        <dbReference type="Pfam" id="PF13712"/>
    </source>
</evidence>
<gene>
    <name evidence="2" type="ORF">ACFOWM_00145</name>
</gene>
<comment type="caution">
    <text evidence="2">The sequence shown here is derived from an EMBL/GenBank/DDBJ whole genome shotgun (WGS) entry which is preliminary data.</text>
</comment>
<proteinExistence type="predicted"/>
<dbReference type="SUPFAM" id="SSF53448">
    <property type="entry name" value="Nucleotide-diphospho-sugar transferases"/>
    <property type="match status" value="1"/>
</dbReference>
<sequence length="288" mass="32625">MISVIICSVDDALLQAVRLNIAQTIGVPHEILVAHNKGSDEGICSVYNRLAATAQFAYVCFIHEDVVLHTADWGHMLMQAFEDNKVGLVGISGTVYKSAYAAVWSACDTSLYRVTAIQHFKQSGKVVPAHYNPQQENYSAVAVIDGVLMATTKVIWQQHPFNEGLLKGFHCYDIDFSLQIHQAGYHIKVLQQVLLEHFSEGKLNESWLLDSLALHKRYAGYLPLVVGNVPNALQRKSDYMSLVAVLSMLLQYKGYKAKALRYYFLLITRYFQYNRLQFTKQVLRYLVK</sequence>
<feature type="domain" description="Streptomycin biosynthesis protein StrF" evidence="1">
    <location>
        <begin position="4"/>
        <end position="192"/>
    </location>
</feature>
<reference evidence="3" key="1">
    <citation type="journal article" date="2019" name="Int. J. Syst. Evol. Microbiol.">
        <title>The Global Catalogue of Microorganisms (GCM) 10K type strain sequencing project: providing services to taxonomists for standard genome sequencing and annotation.</title>
        <authorList>
            <consortium name="The Broad Institute Genomics Platform"/>
            <consortium name="The Broad Institute Genome Sequencing Center for Infectious Disease"/>
            <person name="Wu L."/>
            <person name="Ma J."/>
        </authorList>
    </citation>
    <scope>NUCLEOTIDE SEQUENCE [LARGE SCALE GENOMIC DNA]</scope>
    <source>
        <strain evidence="3">CECT 8289</strain>
    </source>
</reference>
<name>A0ABV8QM16_9BACT</name>
<evidence type="ECO:0000313" key="2">
    <source>
        <dbReference type="EMBL" id="MFC4261271.1"/>
    </source>
</evidence>
<dbReference type="EMBL" id="JBHSCZ010000001">
    <property type="protein sequence ID" value="MFC4261271.1"/>
    <property type="molecule type" value="Genomic_DNA"/>
</dbReference>